<dbReference type="EMBL" id="VCEA01000003">
    <property type="protein sequence ID" value="KAB0343738.1"/>
    <property type="molecule type" value="Genomic_DNA"/>
</dbReference>
<keyword evidence="4" id="KW-1185">Reference proteome</keyword>
<evidence type="ECO:0000313" key="4">
    <source>
        <dbReference type="Proteomes" id="UP000326458"/>
    </source>
</evidence>
<name>A0A5N3V448_MUNMU</name>
<dbReference type="PANTHER" id="PTHR19303">
    <property type="entry name" value="TRANSPOSON"/>
    <property type="match status" value="1"/>
</dbReference>
<dbReference type="InterPro" id="IPR004875">
    <property type="entry name" value="DDE_SF_endonuclease_dom"/>
</dbReference>
<evidence type="ECO:0000259" key="2">
    <source>
        <dbReference type="Pfam" id="PF03184"/>
    </source>
</evidence>
<dbReference type="Pfam" id="PF03184">
    <property type="entry name" value="DDE_1"/>
    <property type="match status" value="1"/>
</dbReference>
<evidence type="ECO:0000313" key="3">
    <source>
        <dbReference type="EMBL" id="KAB0343738.1"/>
    </source>
</evidence>
<dbReference type="PANTHER" id="PTHR19303:SF26">
    <property type="entry name" value="TIGGER TRANSPOSABLE ELEMENT-DERIVED PROTEIN 1"/>
    <property type="match status" value="1"/>
</dbReference>
<dbReference type="InterPro" id="IPR050863">
    <property type="entry name" value="CenT-Element_Derived"/>
</dbReference>
<keyword evidence="1" id="KW-0175">Coiled coil</keyword>
<gene>
    <name evidence="3" type="ORF">FD754_020664</name>
</gene>
<sequence length="346" mass="40543">MSRSKCESSGLEAGTAKKHQVIMMKARVKMIELKQDKIIERVKCAVPKIEKFLSVWTQNQHHLCEDLKKKHSEESEGTSFNVSHDWFHYNPKSWVTQVIFQDLFFHHFISEVEKHCLEEGIPFNILLLLVSAPGQPPSMDNFHPIVRVVHLPQYTASLIKPTDQGVITTFKKYYLHHTFHQAVKVSDKSGRTLLQFWKDYNSDKAIKAIDLAYNFVTLSEKLELELQEDGFIELLAVQQEELTNAEMMELRKRKNEERQEEEEVIEEPKGFRMQEMARGVFLSEEAMLVFEEQDLNAEWYTKVATTLQKAIQCYHIIHDEKKNNNSNNNNRELLSRHLWIAFPKGR</sequence>
<comment type="caution">
    <text evidence="3">The sequence shown here is derived from an EMBL/GenBank/DDBJ whole genome shotgun (WGS) entry which is preliminary data.</text>
</comment>
<proteinExistence type="predicted"/>
<protein>
    <recommendedName>
        <fullName evidence="2">DDE-1 domain-containing protein</fullName>
    </recommendedName>
</protein>
<feature type="domain" description="DDE-1" evidence="2">
    <location>
        <begin position="87"/>
        <end position="218"/>
    </location>
</feature>
<dbReference type="GO" id="GO:0003677">
    <property type="term" value="F:DNA binding"/>
    <property type="evidence" value="ECO:0007669"/>
    <property type="project" value="TreeGrafter"/>
</dbReference>
<accession>A0A5N3V448</accession>
<feature type="coiled-coil region" evidence="1">
    <location>
        <begin position="237"/>
        <end position="267"/>
    </location>
</feature>
<organism evidence="3 4">
    <name type="scientific">Muntiacus muntjak</name>
    <name type="common">Barking deer</name>
    <name type="synonym">Indian muntjac</name>
    <dbReference type="NCBI Taxonomy" id="9888"/>
    <lineage>
        <taxon>Eukaryota</taxon>
        <taxon>Metazoa</taxon>
        <taxon>Chordata</taxon>
        <taxon>Craniata</taxon>
        <taxon>Vertebrata</taxon>
        <taxon>Euteleostomi</taxon>
        <taxon>Mammalia</taxon>
        <taxon>Eutheria</taxon>
        <taxon>Laurasiatheria</taxon>
        <taxon>Artiodactyla</taxon>
        <taxon>Ruminantia</taxon>
        <taxon>Pecora</taxon>
        <taxon>Cervidae</taxon>
        <taxon>Muntiacinae</taxon>
        <taxon>Muntiacus</taxon>
    </lineage>
</organism>
<dbReference type="AlphaFoldDB" id="A0A5N3V448"/>
<evidence type="ECO:0000256" key="1">
    <source>
        <dbReference type="SAM" id="Coils"/>
    </source>
</evidence>
<dbReference type="Proteomes" id="UP000326458">
    <property type="component" value="Unassembled WGS sequence"/>
</dbReference>
<reference evidence="3 4" key="1">
    <citation type="submission" date="2019-06" db="EMBL/GenBank/DDBJ databases">
        <title>Discovery of a novel chromosome fission-fusion reversal in muntjac.</title>
        <authorList>
            <person name="Mudd A.B."/>
            <person name="Bredeson J.V."/>
            <person name="Baum R."/>
            <person name="Hockemeyer D."/>
            <person name="Rokhsar D.S."/>
        </authorList>
    </citation>
    <scope>NUCLEOTIDE SEQUENCE [LARGE SCALE GENOMIC DNA]</scope>
    <source>
        <strain evidence="3">UTSW_UCB_Mm</strain>
        <tissue evidence="3">Fibroblast cell line</tissue>
    </source>
</reference>
<dbReference type="GO" id="GO:0005634">
    <property type="term" value="C:nucleus"/>
    <property type="evidence" value="ECO:0007669"/>
    <property type="project" value="TreeGrafter"/>
</dbReference>